<feature type="region of interest" description="Disordered" evidence="1">
    <location>
        <begin position="87"/>
        <end position="128"/>
    </location>
</feature>
<dbReference type="GeneID" id="123130987"/>
<dbReference type="Gramene" id="TraesNOR6A03G03412760.1">
    <property type="protein sequence ID" value="TraesNOR6A03G03412760.1"/>
    <property type="gene ID" value="TraesNOR6A03G03412760"/>
</dbReference>
<dbReference type="GO" id="GO:0033499">
    <property type="term" value="P:galactose catabolic process via UDP-galactose, Leloir pathway"/>
    <property type="evidence" value="ECO:0000318"/>
    <property type="project" value="GO_Central"/>
</dbReference>
<dbReference type="Gramene" id="TraesSTA6A03G03369700.1">
    <property type="protein sequence ID" value="TraesSTA6A03G03369700.1"/>
    <property type="gene ID" value="TraesSTA6A03G03369700"/>
</dbReference>
<feature type="domain" description="PIR2-like helical" evidence="3">
    <location>
        <begin position="296"/>
        <end position="410"/>
    </location>
</feature>
<accession>A0A3B6NV09</accession>
<dbReference type="Gramene" id="TraesARI6A03G03336130.1">
    <property type="protein sequence ID" value="TraesARI6A03G03336130.1"/>
    <property type="gene ID" value="TraesARI6A03G03336130"/>
</dbReference>
<evidence type="ECO:0000313" key="4">
    <source>
        <dbReference type="EnsemblPlants" id="TraesCS6A02G310800.1"/>
    </source>
</evidence>
<proteinExistence type="predicted"/>
<feature type="domain" description="PIR2-like helical" evidence="3">
    <location>
        <begin position="35"/>
        <end position="183"/>
    </location>
</feature>
<dbReference type="KEGG" id="taes:123130987"/>
<dbReference type="Gramene" id="TraesCAD_scaffold_096019_01G000200.1">
    <property type="protein sequence ID" value="TraesCAD_scaffold_096019_01G000200.1"/>
    <property type="gene ID" value="TraesCAD_scaffold_096019_01G000200"/>
</dbReference>
<dbReference type="Pfam" id="PF12274">
    <property type="entry name" value="DUF3615"/>
    <property type="match status" value="1"/>
</dbReference>
<dbReference type="OMA" id="ECHAERN"/>
<dbReference type="AlphaFoldDB" id="A0A3B6NV09"/>
<evidence type="ECO:0000256" key="1">
    <source>
        <dbReference type="SAM" id="MobiDB-lite"/>
    </source>
</evidence>
<dbReference type="Gramene" id="TraesWEE_scaffold_066656_01G000100.1">
    <property type="protein sequence ID" value="TraesWEE_scaffold_066656_01G000100.1"/>
    <property type="gene ID" value="TraesWEE_scaffold_066656_01G000100"/>
</dbReference>
<organism evidence="4">
    <name type="scientific">Triticum aestivum</name>
    <name type="common">Wheat</name>
    <dbReference type="NCBI Taxonomy" id="4565"/>
    <lineage>
        <taxon>Eukaryota</taxon>
        <taxon>Viridiplantae</taxon>
        <taxon>Streptophyta</taxon>
        <taxon>Embryophyta</taxon>
        <taxon>Tracheophyta</taxon>
        <taxon>Spermatophyta</taxon>
        <taxon>Magnoliopsida</taxon>
        <taxon>Liliopsida</taxon>
        <taxon>Poales</taxon>
        <taxon>Poaceae</taxon>
        <taxon>BOP clade</taxon>
        <taxon>Pooideae</taxon>
        <taxon>Triticodae</taxon>
        <taxon>Triticeae</taxon>
        <taxon>Triticinae</taxon>
        <taxon>Triticum</taxon>
    </lineage>
</organism>
<dbReference type="PaxDb" id="4565-Traes_6DL_8808DC624.1"/>
<dbReference type="Gramene" id="TraesSYM6A03G03321520.1">
    <property type="protein sequence ID" value="TraesSYM6A03G03321520.1"/>
    <property type="gene ID" value="TraesSYM6A03G03321520"/>
</dbReference>
<name>A0A3B6NV09_WHEAT</name>
<reference evidence="4" key="1">
    <citation type="submission" date="2018-08" db="EMBL/GenBank/DDBJ databases">
        <authorList>
            <person name="Rossello M."/>
        </authorList>
    </citation>
    <scope>NUCLEOTIDE SEQUENCE [LARGE SCALE GENOMIC DNA]</scope>
    <source>
        <strain evidence="4">cv. Chinese Spring</strain>
    </source>
</reference>
<dbReference type="GO" id="GO:0006006">
    <property type="term" value="P:glucose metabolic process"/>
    <property type="evidence" value="ECO:0000318"/>
    <property type="project" value="GO_Central"/>
</dbReference>
<evidence type="ECO:0000259" key="2">
    <source>
        <dbReference type="Pfam" id="PF12274"/>
    </source>
</evidence>
<dbReference type="Proteomes" id="UP000019116">
    <property type="component" value="Chromosome 6A"/>
</dbReference>
<dbReference type="Gramene" id="TraesJUL6A03G03405650.1">
    <property type="protein sequence ID" value="TraesJUL6A03G03405650.1"/>
    <property type="gene ID" value="TraesJUL6A03G03405650"/>
</dbReference>
<gene>
    <name evidence="4" type="primary">LOC123130987</name>
</gene>
<evidence type="ECO:0000313" key="5">
    <source>
        <dbReference type="Proteomes" id="UP000019116"/>
    </source>
</evidence>
<dbReference type="PANTHER" id="PTHR33120">
    <property type="entry name" value="EXPRESSED PROTEIN-RELATED"/>
    <property type="match status" value="1"/>
</dbReference>
<keyword evidence="5" id="KW-1185">Reference proteome</keyword>
<dbReference type="InterPro" id="IPR022059">
    <property type="entry name" value="DUF3615"/>
</dbReference>
<dbReference type="PANTHER" id="PTHR33120:SF53">
    <property type="entry name" value="OS03G0697833 PROTEIN"/>
    <property type="match status" value="1"/>
</dbReference>
<dbReference type="OrthoDB" id="683406at2759"/>
<dbReference type="Gramene" id="TraesPARA_EIv1.0_1965900.1">
    <property type="protein sequence ID" value="TraesPARA_EIv1.0_1965900.1.CDS"/>
    <property type="gene ID" value="TraesPARA_EIv1.0_1965900"/>
</dbReference>
<reference evidence="4" key="2">
    <citation type="submission" date="2018-10" db="UniProtKB">
        <authorList>
            <consortium name="EnsemblPlants"/>
        </authorList>
    </citation>
    <scope>IDENTIFICATION</scope>
</reference>
<dbReference type="Gramene" id="TraesROB_scaffold_081929_01G000200.1">
    <property type="protein sequence ID" value="TraesROB_scaffold_081929_01G000200.1"/>
    <property type="gene ID" value="TraesROB_scaffold_081929_01G000200"/>
</dbReference>
<dbReference type="RefSeq" id="XP_044406704.1">
    <property type="nucleotide sequence ID" value="XM_044550769.1"/>
</dbReference>
<dbReference type="EnsemblPlants" id="TraesCS6A02G310800.1">
    <property type="protein sequence ID" value="TraesCS6A02G310800.1"/>
    <property type="gene ID" value="TraesCS6A02G310800"/>
</dbReference>
<dbReference type="GO" id="GO:0004034">
    <property type="term" value="F:aldose 1-epimerase activity"/>
    <property type="evidence" value="ECO:0000318"/>
    <property type="project" value="GO_Central"/>
</dbReference>
<dbReference type="SMR" id="A0A3B6NV09"/>
<dbReference type="Gramene" id="TraesCS6A03G0812400.1">
    <property type="protein sequence ID" value="TraesCS6A03G0812400.1.CDS"/>
    <property type="gene ID" value="TraesCS6A03G0812400"/>
</dbReference>
<dbReference type="Pfam" id="PF20235">
    <property type="entry name" value="PIR2-like_helical"/>
    <property type="match status" value="2"/>
</dbReference>
<feature type="domain" description="DUF3615" evidence="2">
    <location>
        <begin position="519"/>
        <end position="631"/>
    </location>
</feature>
<protein>
    <submittedName>
        <fullName evidence="4">Uncharacterized protein</fullName>
    </submittedName>
</protein>
<dbReference type="InterPro" id="IPR046527">
    <property type="entry name" value="PIR2-like_helical"/>
</dbReference>
<dbReference type="Gramene" id="TraesLAC6A03G03335900.1">
    <property type="protein sequence ID" value="TraesLAC6A03G03335900.1"/>
    <property type="gene ID" value="TraesLAC6A03G03335900"/>
</dbReference>
<dbReference type="Gramene" id="TraesCS6A02G310800.1">
    <property type="protein sequence ID" value="TraesCS6A02G310800.1"/>
    <property type="gene ID" value="TraesCS6A02G310800"/>
</dbReference>
<evidence type="ECO:0000259" key="3">
    <source>
        <dbReference type="Pfam" id="PF20235"/>
    </source>
</evidence>
<sequence>MVLKRRRSERAHADRLYRCDSSKRIARNKSAALETINGFYAAALDRLPLDEMPALAPRLLKAGLCVGFADPVSNIIVNTVSSYGRRKPAVAAPSSTPDDGEKEKKKARKRRREALSRAVSGTGKAKRWPPPRRLLRDMPIAERSLRALVAFLTCYFPRLPACEALEYLCLANADLLSAVRLVEEDRNSSGSFSFASRTTKTALKCAALAACHPMPRALVNRSYSLASRMEQLSQLLATEGGCLSCNAIDSIHALLNKPRQKLEDLAGVTPTQFHLELNRPPPFVPTKALRSTLLRKIYGFYLKALALLPTDGLRTHHHRGLLKAGHCYGPLTDPVSNIVLNTLWYSTTFPPAGGPSQATMICSRSLVLVAYRSLRGLVAYIRAYFRTMSEHQAMHCLLFTEVNLWGAMEMARQQGHTEGTMLSQYSAYKAAATAAQHPEPDAVAEFFMSSFPMMPLPMEDGETFVLDVDRIQQLLSEYCTALDDSVRSTVPVLSEGGSKFLSCILRDFHEEERFVCTKVNAMLKKYTQRTGGPEYELHVICGLNSNVGKAFVWGLHYGPLLSWRPKKTQHSHINFLARPRDLHSSDTVPILFFAECSNDEDAVDEPSCWPVTGHPGRCYYCEREGAKIVHPDLEKYIGRDTDFERMARGDRSSTTTEDSISDGEFIIDSAVDICEEDCIYFDAGRDAKFAEFLNSRGRTMQGPRLI</sequence>